<proteinExistence type="predicted"/>
<dbReference type="InterPro" id="IPR006816">
    <property type="entry name" value="ELMO_dom"/>
</dbReference>
<dbReference type="PANTHER" id="PTHR12771">
    <property type="entry name" value="ENGULFMENT AND CELL MOTILITY"/>
    <property type="match status" value="1"/>
</dbReference>
<name>A0A6M2DNT4_XENCH</name>
<evidence type="ECO:0000259" key="1">
    <source>
        <dbReference type="PROSITE" id="PS51335"/>
    </source>
</evidence>
<dbReference type="GO" id="GO:0005096">
    <property type="term" value="F:GTPase activator activity"/>
    <property type="evidence" value="ECO:0007669"/>
    <property type="project" value="TreeGrafter"/>
</dbReference>
<sequence length="314" mass="37269">MITFASTWNYIYYWLRPLIKWFLHRTTQLCELQRICYGLKSGCERIRGVEHSLSLSKCKNIRLLMMRLDEISSEKQFLSNKQQNLVEEAVMIVMLSKRINPKVHKPFMKSFGKCVEQIWGYKQLYHEIESLRITQYDSDNDIHENKLYQLWTLLMPDVNLETRITKQWQDIGFQGDDPKTDFRGMGMLGLENLLYFAQEHNNISSQVLSHSHHPQYGYTFAIVGINLTSMAYKFLKDGSFKTHVYNLAKSKPSIELFHEFYSYLFYEFDKHWISSKPKSIMSFSFIQERFENCVRAMLSEPETVIRIDMPVKNV</sequence>
<evidence type="ECO:0000313" key="2">
    <source>
        <dbReference type="EMBL" id="NOV47766.1"/>
    </source>
</evidence>
<feature type="domain" description="ELMO" evidence="1">
    <location>
        <begin position="142"/>
        <end position="298"/>
    </location>
</feature>
<dbReference type="InterPro" id="IPR050868">
    <property type="entry name" value="ELMO_domain-containing"/>
</dbReference>
<dbReference type="Pfam" id="PF04727">
    <property type="entry name" value="ELMO_CED12"/>
    <property type="match status" value="1"/>
</dbReference>
<organism evidence="2">
    <name type="scientific">Xenopsylla cheopis</name>
    <name type="common">Oriental rat flea</name>
    <name type="synonym">Pulex cheopis</name>
    <dbReference type="NCBI Taxonomy" id="163159"/>
    <lineage>
        <taxon>Eukaryota</taxon>
        <taxon>Metazoa</taxon>
        <taxon>Ecdysozoa</taxon>
        <taxon>Arthropoda</taxon>
        <taxon>Hexapoda</taxon>
        <taxon>Insecta</taxon>
        <taxon>Pterygota</taxon>
        <taxon>Neoptera</taxon>
        <taxon>Endopterygota</taxon>
        <taxon>Siphonaptera</taxon>
        <taxon>Pulicidae</taxon>
        <taxon>Xenopsyllinae</taxon>
        <taxon>Xenopsylla</taxon>
    </lineage>
</organism>
<dbReference type="PANTHER" id="PTHR12771:SF51">
    <property type="entry name" value="LD01482P"/>
    <property type="match status" value="1"/>
</dbReference>
<protein>
    <submittedName>
        <fullName evidence="2">Putative elmo domain-containing protein 2</fullName>
    </submittedName>
</protein>
<dbReference type="PROSITE" id="PS51335">
    <property type="entry name" value="ELMO"/>
    <property type="match status" value="1"/>
</dbReference>
<reference evidence="2" key="1">
    <citation type="submission" date="2020-03" db="EMBL/GenBank/DDBJ databases">
        <title>Transcriptomic Profiling of the Digestive Tract of the Rat Flea, Xenopsylla cheopis, Following Blood Feeding and Infection with Yersinia pestis.</title>
        <authorList>
            <person name="Bland D.M."/>
            <person name="Martens C.A."/>
            <person name="Virtaneva K."/>
            <person name="Kanakabandi K."/>
            <person name="Long D."/>
            <person name="Rosenke R."/>
            <person name="Saturday G.A."/>
            <person name="Hoyt F.H."/>
            <person name="Bruno D.P."/>
            <person name="Ribeiro J.M.C."/>
            <person name="Hinnebusch J."/>
        </authorList>
    </citation>
    <scope>NUCLEOTIDE SEQUENCE</scope>
</reference>
<dbReference type="AlphaFoldDB" id="A0A6M2DNT4"/>
<accession>A0A6M2DNT4</accession>
<dbReference type="EMBL" id="GIIL01004040">
    <property type="protein sequence ID" value="NOV47766.1"/>
    <property type="molecule type" value="Transcribed_RNA"/>
</dbReference>